<dbReference type="InterPro" id="IPR002575">
    <property type="entry name" value="Aminoglycoside_PTrfase"/>
</dbReference>
<name>A0ABS7E239_9GAMM</name>
<keyword evidence="3" id="KW-1185">Reference proteome</keyword>
<accession>A0ABS7E239</accession>
<protein>
    <submittedName>
        <fullName evidence="2">Phosphotransferase</fullName>
    </submittedName>
</protein>
<dbReference type="EMBL" id="JAHZST010000005">
    <property type="protein sequence ID" value="MBW8183692.1"/>
    <property type="molecule type" value="Genomic_DNA"/>
</dbReference>
<organism evidence="2 3">
    <name type="scientific">Shewanella nanhaiensis</name>
    <dbReference type="NCBI Taxonomy" id="2864872"/>
    <lineage>
        <taxon>Bacteria</taxon>
        <taxon>Pseudomonadati</taxon>
        <taxon>Pseudomonadota</taxon>
        <taxon>Gammaproteobacteria</taxon>
        <taxon>Alteromonadales</taxon>
        <taxon>Shewanellaceae</taxon>
        <taxon>Shewanella</taxon>
    </lineage>
</organism>
<dbReference type="Proteomes" id="UP001195963">
    <property type="component" value="Unassembled WGS sequence"/>
</dbReference>
<evidence type="ECO:0000259" key="1">
    <source>
        <dbReference type="Pfam" id="PF01636"/>
    </source>
</evidence>
<feature type="domain" description="Aminoglycoside phosphotransferase" evidence="1">
    <location>
        <begin position="31"/>
        <end position="137"/>
    </location>
</feature>
<proteinExistence type="predicted"/>
<gene>
    <name evidence="2" type="ORF">K0625_08420</name>
</gene>
<dbReference type="SUPFAM" id="SSF56112">
    <property type="entry name" value="Protein kinase-like (PK-like)"/>
    <property type="match status" value="1"/>
</dbReference>
<reference evidence="2 3" key="1">
    <citation type="submission" date="2021-07" db="EMBL/GenBank/DDBJ databases">
        <title>Shewanella sp. nov, isolated from SCS.</title>
        <authorList>
            <person name="Cao W.R."/>
        </authorList>
    </citation>
    <scope>NUCLEOTIDE SEQUENCE [LARGE SCALE GENOMIC DNA]</scope>
    <source>
        <strain evidence="2 3">NR704-98</strain>
    </source>
</reference>
<dbReference type="Pfam" id="PF01636">
    <property type="entry name" value="APH"/>
    <property type="match status" value="1"/>
</dbReference>
<comment type="caution">
    <text evidence="2">The sequence shown here is derived from an EMBL/GenBank/DDBJ whole genome shotgun (WGS) entry which is preliminary data.</text>
</comment>
<dbReference type="RefSeq" id="WP_220109288.1">
    <property type="nucleotide sequence ID" value="NZ_JAHZST010000005.1"/>
</dbReference>
<evidence type="ECO:0000313" key="2">
    <source>
        <dbReference type="EMBL" id="MBW8183692.1"/>
    </source>
</evidence>
<dbReference type="InterPro" id="IPR011009">
    <property type="entry name" value="Kinase-like_dom_sf"/>
</dbReference>
<sequence>MPNQTFRSLVDTVLNDNKGERVVRFEHLGQVYWLKQAEKLTGAMRFLKANPKTAIQTEIETLTQLAKQGAQVPELVCFDDNFLVVADVGKTLSEWIVNPEVDQAKCLRILTDSGEALAKLHRLGLAHGRPALRDISWRDGKISFIDFEASQNSKDITYQQRRDVLVYIHSLYRYLGPNHEMITPVIKAYRDAGGEHIWQEAKAWIAPWQFLYYALYPLKDIGGKDLRPIYWLLWHFKQVN</sequence>
<evidence type="ECO:0000313" key="3">
    <source>
        <dbReference type="Proteomes" id="UP001195963"/>
    </source>
</evidence>
<dbReference type="Gene3D" id="1.10.510.10">
    <property type="entry name" value="Transferase(Phosphotransferase) domain 1"/>
    <property type="match status" value="1"/>
</dbReference>